<dbReference type="Proteomes" id="UP001159363">
    <property type="component" value="Chromosome 10"/>
</dbReference>
<keyword evidence="3" id="KW-1185">Reference proteome</keyword>
<evidence type="ECO:0000313" key="3">
    <source>
        <dbReference type="Proteomes" id="UP001159363"/>
    </source>
</evidence>
<feature type="coiled-coil region" evidence="1">
    <location>
        <begin position="10"/>
        <end position="44"/>
    </location>
</feature>
<sequence>MQVKSSGLEVMETEATVASAQNRLADIKEEVSVLQGQLTEVRAQKLHIVHNQERHVTLVTVTMETCQDVRHFTPGKGLLVAAVNLLTLT</sequence>
<reference evidence="2 3" key="1">
    <citation type="submission" date="2023-02" db="EMBL/GenBank/DDBJ databases">
        <title>LHISI_Scaffold_Assembly.</title>
        <authorList>
            <person name="Stuart O.P."/>
            <person name="Cleave R."/>
            <person name="Magrath M.J.L."/>
            <person name="Mikheyev A.S."/>
        </authorList>
    </citation>
    <scope>NUCLEOTIDE SEQUENCE [LARGE SCALE GENOMIC DNA]</scope>
    <source>
        <strain evidence="2">Daus_M_001</strain>
        <tissue evidence="2">Leg muscle</tissue>
    </source>
</reference>
<name>A0ABQ9GKD5_9NEOP</name>
<comment type="caution">
    <text evidence="2">The sequence shown here is derived from an EMBL/GenBank/DDBJ whole genome shotgun (WGS) entry which is preliminary data.</text>
</comment>
<organism evidence="2 3">
    <name type="scientific">Dryococelus australis</name>
    <dbReference type="NCBI Taxonomy" id="614101"/>
    <lineage>
        <taxon>Eukaryota</taxon>
        <taxon>Metazoa</taxon>
        <taxon>Ecdysozoa</taxon>
        <taxon>Arthropoda</taxon>
        <taxon>Hexapoda</taxon>
        <taxon>Insecta</taxon>
        <taxon>Pterygota</taxon>
        <taxon>Neoptera</taxon>
        <taxon>Polyneoptera</taxon>
        <taxon>Phasmatodea</taxon>
        <taxon>Verophasmatodea</taxon>
        <taxon>Anareolatae</taxon>
        <taxon>Phasmatidae</taxon>
        <taxon>Eurycanthinae</taxon>
        <taxon>Dryococelus</taxon>
    </lineage>
</organism>
<accession>A0ABQ9GKD5</accession>
<evidence type="ECO:0000313" key="2">
    <source>
        <dbReference type="EMBL" id="KAJ8872468.1"/>
    </source>
</evidence>
<protein>
    <submittedName>
        <fullName evidence="2">Uncharacterized protein</fullName>
    </submittedName>
</protein>
<proteinExistence type="predicted"/>
<evidence type="ECO:0000256" key="1">
    <source>
        <dbReference type="SAM" id="Coils"/>
    </source>
</evidence>
<gene>
    <name evidence="2" type="ORF">PR048_026074</name>
</gene>
<dbReference type="EMBL" id="JARBHB010000011">
    <property type="protein sequence ID" value="KAJ8872468.1"/>
    <property type="molecule type" value="Genomic_DNA"/>
</dbReference>
<keyword evidence="1" id="KW-0175">Coiled coil</keyword>